<reference evidence="1 2" key="1">
    <citation type="submission" date="2024-02" db="EMBL/GenBank/DDBJ databases">
        <title>Roseibium algae sp. nov., isolated from marine alga (Grateloupia sp.), showing potential in myo-inositol conversion.</title>
        <authorList>
            <person name="Wang Y."/>
        </authorList>
    </citation>
    <scope>NUCLEOTIDE SEQUENCE [LARGE SCALE GENOMIC DNA]</scope>
    <source>
        <strain evidence="1 2">H3510</strain>
    </source>
</reference>
<dbReference type="GO" id="GO:0008168">
    <property type="term" value="F:methyltransferase activity"/>
    <property type="evidence" value="ECO:0007669"/>
    <property type="project" value="UniProtKB-KW"/>
</dbReference>
<evidence type="ECO:0000313" key="1">
    <source>
        <dbReference type="EMBL" id="MEJ8476953.1"/>
    </source>
</evidence>
<name>A0ABU8TT15_9HYPH</name>
<organism evidence="1 2">
    <name type="scientific">Roseibium algae</name>
    <dbReference type="NCBI Taxonomy" id="3123038"/>
    <lineage>
        <taxon>Bacteria</taxon>
        <taxon>Pseudomonadati</taxon>
        <taxon>Pseudomonadota</taxon>
        <taxon>Alphaproteobacteria</taxon>
        <taxon>Hyphomicrobiales</taxon>
        <taxon>Stappiaceae</taxon>
        <taxon>Roseibium</taxon>
    </lineage>
</organism>
<dbReference type="SUPFAM" id="SSF53335">
    <property type="entry name" value="S-adenosyl-L-methionine-dependent methyltransferases"/>
    <property type="match status" value="1"/>
</dbReference>
<proteinExistence type="predicted"/>
<keyword evidence="1" id="KW-0808">Transferase</keyword>
<dbReference type="EMBL" id="JBAKIA010000037">
    <property type="protein sequence ID" value="MEJ8476953.1"/>
    <property type="molecule type" value="Genomic_DNA"/>
</dbReference>
<dbReference type="PRINTS" id="PR00507">
    <property type="entry name" value="N12N6MTFRASE"/>
</dbReference>
<sequence>MKKSVYTRPAKPMFVSVQHRDSSSGRGMDFGKAKIEEPLIIDKASECHVTPMDVARRMVEYLGQGGDYNTLEPSAGTGALVSALLASGHSRSEICAVERHHKLADHVARLGVPVVQNSFLEYAAEVKGKVAFSRIIMNPPFSKVRQHIKAALSLMGQDGFDEPAVLVALVPITFEHDGAEVLETLPEDTFSTCRVRTKIIRIERHQD</sequence>
<keyword evidence="2" id="KW-1185">Reference proteome</keyword>
<dbReference type="InterPro" id="IPR029063">
    <property type="entry name" value="SAM-dependent_MTases_sf"/>
</dbReference>
<dbReference type="GO" id="GO:0032259">
    <property type="term" value="P:methylation"/>
    <property type="evidence" value="ECO:0007669"/>
    <property type="project" value="UniProtKB-KW"/>
</dbReference>
<accession>A0ABU8TT15</accession>
<dbReference type="Proteomes" id="UP001385499">
    <property type="component" value="Unassembled WGS sequence"/>
</dbReference>
<dbReference type="Gene3D" id="3.40.50.150">
    <property type="entry name" value="Vaccinia Virus protein VP39"/>
    <property type="match status" value="1"/>
</dbReference>
<dbReference type="RefSeq" id="WP_340277827.1">
    <property type="nucleotide sequence ID" value="NZ_JBAKIA010000037.1"/>
</dbReference>
<evidence type="ECO:0000313" key="2">
    <source>
        <dbReference type="Proteomes" id="UP001385499"/>
    </source>
</evidence>
<gene>
    <name evidence="1" type="ORF">V6575_23005</name>
</gene>
<keyword evidence="1" id="KW-0489">Methyltransferase</keyword>
<comment type="caution">
    <text evidence="1">The sequence shown here is derived from an EMBL/GenBank/DDBJ whole genome shotgun (WGS) entry which is preliminary data.</text>
</comment>
<protein>
    <submittedName>
        <fullName evidence="1">Methyltransferase type 11</fullName>
    </submittedName>
</protein>